<evidence type="ECO:0000256" key="16">
    <source>
        <dbReference type="SAM" id="Phobius"/>
    </source>
</evidence>
<dbReference type="Gene3D" id="6.10.340.10">
    <property type="match status" value="1"/>
</dbReference>
<dbReference type="PRINTS" id="PR00344">
    <property type="entry name" value="BCTRLSENSOR"/>
</dbReference>
<evidence type="ECO:0000259" key="17">
    <source>
        <dbReference type="PROSITE" id="PS50109"/>
    </source>
</evidence>
<name>A0A875RQI7_EENNA</name>
<keyword evidence="13" id="KW-0325">Glycoprotein</keyword>
<evidence type="ECO:0000256" key="5">
    <source>
        <dbReference type="ARBA" id="ARBA00022679"/>
    </source>
</evidence>
<dbReference type="SMART" id="SM00388">
    <property type="entry name" value="HisKA"/>
    <property type="match status" value="1"/>
</dbReference>
<dbReference type="FunFam" id="3.40.50.2300:FF:000289">
    <property type="entry name" value="Osmosensing histidine protein kinase SLN1"/>
    <property type="match status" value="1"/>
</dbReference>
<dbReference type="InterPro" id="IPR003660">
    <property type="entry name" value="HAMP_dom"/>
</dbReference>
<reference evidence="20" key="1">
    <citation type="submission" date="2020-10" db="EMBL/GenBank/DDBJ databases">
        <authorList>
            <person name="Roach M.J.R."/>
        </authorList>
    </citation>
    <scope>NUCLEOTIDE SEQUENCE</scope>
    <source>
        <strain evidence="20">CBS 1945</strain>
    </source>
</reference>
<dbReference type="OrthoDB" id="60033at2759"/>
<feature type="region of interest" description="Disordered" evidence="15">
    <location>
        <begin position="445"/>
        <end position="484"/>
    </location>
</feature>
<dbReference type="GO" id="GO:0005886">
    <property type="term" value="C:plasma membrane"/>
    <property type="evidence" value="ECO:0007669"/>
    <property type="project" value="TreeGrafter"/>
</dbReference>
<evidence type="ECO:0000256" key="2">
    <source>
        <dbReference type="ARBA" id="ARBA00004370"/>
    </source>
</evidence>
<evidence type="ECO:0000313" key="20">
    <source>
        <dbReference type="EMBL" id="QPG77100.1"/>
    </source>
</evidence>
<dbReference type="GO" id="GO:0000155">
    <property type="term" value="F:phosphorelay sensor kinase activity"/>
    <property type="evidence" value="ECO:0007669"/>
    <property type="project" value="InterPro"/>
</dbReference>
<dbReference type="Pfam" id="PF00072">
    <property type="entry name" value="Response_reg"/>
    <property type="match status" value="1"/>
</dbReference>
<evidence type="ECO:0000256" key="14">
    <source>
        <dbReference type="PROSITE-ProRule" id="PRU00169"/>
    </source>
</evidence>
<comment type="catalytic activity">
    <reaction evidence="1">
        <text>ATP + protein L-histidine = ADP + protein N-phospho-L-histidine.</text>
        <dbReference type="EC" id="2.7.13.3"/>
    </reaction>
</comment>
<keyword evidence="12 16" id="KW-0472">Membrane</keyword>
<feature type="transmembrane region" description="Helical" evidence="16">
    <location>
        <begin position="53"/>
        <end position="76"/>
    </location>
</feature>
<dbReference type="InterPro" id="IPR036890">
    <property type="entry name" value="HATPase_C_sf"/>
</dbReference>
<dbReference type="PROSITE" id="PS50110">
    <property type="entry name" value="RESPONSE_REGULATORY"/>
    <property type="match status" value="1"/>
</dbReference>
<keyword evidence="5" id="KW-0808">Transferase</keyword>
<dbReference type="SMART" id="SM00387">
    <property type="entry name" value="HATPase_c"/>
    <property type="match status" value="1"/>
</dbReference>
<dbReference type="PANTHER" id="PTHR43047">
    <property type="entry name" value="TWO-COMPONENT HISTIDINE PROTEIN KINASE"/>
    <property type="match status" value="1"/>
</dbReference>
<keyword evidence="10 16" id="KW-1133">Transmembrane helix</keyword>
<dbReference type="Gene3D" id="3.40.50.2300">
    <property type="match status" value="1"/>
</dbReference>
<feature type="compositionally biased region" description="Low complexity" evidence="15">
    <location>
        <begin position="445"/>
        <end position="460"/>
    </location>
</feature>
<evidence type="ECO:0000256" key="15">
    <source>
        <dbReference type="SAM" id="MobiDB-lite"/>
    </source>
</evidence>
<gene>
    <name evidence="20" type="ORF">FOA43_004503</name>
</gene>
<dbReference type="GO" id="GO:0007234">
    <property type="term" value="P:osmosensory signaling via phosphorelay pathway"/>
    <property type="evidence" value="ECO:0007669"/>
    <property type="project" value="UniProtKB-ARBA"/>
</dbReference>
<dbReference type="PANTHER" id="PTHR43047:SF72">
    <property type="entry name" value="OSMOSENSING HISTIDINE PROTEIN KINASE SLN1"/>
    <property type="match status" value="1"/>
</dbReference>
<evidence type="ECO:0000256" key="8">
    <source>
        <dbReference type="ARBA" id="ARBA00022777"/>
    </source>
</evidence>
<dbReference type="InterPro" id="IPR001789">
    <property type="entry name" value="Sig_transdc_resp-reg_receiver"/>
</dbReference>
<feature type="domain" description="HAMP" evidence="19">
    <location>
        <begin position="546"/>
        <end position="579"/>
    </location>
</feature>
<dbReference type="InterPro" id="IPR005467">
    <property type="entry name" value="His_kinase_dom"/>
</dbReference>
<protein>
    <recommendedName>
        <fullName evidence="3">histidine kinase</fullName>
        <ecNumber evidence="3">2.7.13.3</ecNumber>
    </recommendedName>
</protein>
<evidence type="ECO:0000256" key="12">
    <source>
        <dbReference type="ARBA" id="ARBA00023136"/>
    </source>
</evidence>
<keyword evidence="4 14" id="KW-0597">Phosphoprotein</keyword>
<feature type="transmembrane region" description="Helical" evidence="16">
    <location>
        <begin position="367"/>
        <end position="389"/>
    </location>
</feature>
<keyword evidence="9" id="KW-0067">ATP-binding</keyword>
<evidence type="ECO:0000256" key="6">
    <source>
        <dbReference type="ARBA" id="ARBA00022692"/>
    </source>
</evidence>
<dbReference type="AlphaFoldDB" id="A0A875RQI7"/>
<dbReference type="CDD" id="cd17546">
    <property type="entry name" value="REC_hyHK_CKI1_RcsC-like"/>
    <property type="match status" value="1"/>
</dbReference>
<dbReference type="SUPFAM" id="SSF55874">
    <property type="entry name" value="ATPase domain of HSP90 chaperone/DNA topoisomerase II/histidine kinase"/>
    <property type="match status" value="2"/>
</dbReference>
<dbReference type="InterPro" id="IPR003594">
    <property type="entry name" value="HATPase_dom"/>
</dbReference>
<dbReference type="InterPro" id="IPR036097">
    <property type="entry name" value="HisK_dim/P_sf"/>
</dbReference>
<feature type="domain" description="Response regulatory" evidence="18">
    <location>
        <begin position="1061"/>
        <end position="1182"/>
    </location>
</feature>
<dbReference type="EMBL" id="CP064815">
    <property type="protein sequence ID" value="QPG77100.1"/>
    <property type="molecule type" value="Genomic_DNA"/>
</dbReference>
<evidence type="ECO:0000256" key="13">
    <source>
        <dbReference type="ARBA" id="ARBA00023180"/>
    </source>
</evidence>
<evidence type="ECO:0000313" key="21">
    <source>
        <dbReference type="Proteomes" id="UP000662931"/>
    </source>
</evidence>
<dbReference type="PROSITE" id="PS50885">
    <property type="entry name" value="HAMP"/>
    <property type="match status" value="1"/>
</dbReference>
<dbReference type="Gene3D" id="3.30.565.10">
    <property type="entry name" value="Histidine kinase-like ATPase, C-terminal domain"/>
    <property type="match status" value="1"/>
</dbReference>
<evidence type="ECO:0000259" key="19">
    <source>
        <dbReference type="PROSITE" id="PS50885"/>
    </source>
</evidence>
<comment type="subcellular location">
    <subcellularLocation>
        <location evidence="2">Membrane</location>
    </subcellularLocation>
</comment>
<evidence type="ECO:0000256" key="4">
    <source>
        <dbReference type="ARBA" id="ARBA00022553"/>
    </source>
</evidence>
<keyword evidence="21" id="KW-1185">Reference proteome</keyword>
<feature type="domain" description="Histidine kinase" evidence="17">
    <location>
        <begin position="619"/>
        <end position="952"/>
    </location>
</feature>
<sequence>MGDHSSTEKEAVDREKGLVEAPPQKLGFKARICSLFYRILPRHRLPLSIRTQLIALVLFVALFSLLTLAVVTGTYFSNILTHTRATKLEVEAQLKAAQMQQGFYYYYYQASLLSSKDSIQTAMTNRNAGNTSSAVTAGAESAIQQFLDSTSLFNGARLYDPSFMLIAEINGTMPNVSEYSVLERLYVLSYLDDAGPPDILAQEDGLIWGPVLIDGEYFASFTIPVDTNSTFLLEERGLAGYLTMIMNVTSLESASYNTSSSGEETARFFKPISSTDNISDFTGFSYVFEPEENAGIDTVYPLDVYKPLESVFTEGATIGYMLDVKNPLGNKVSVGYAAINFTYGLWAVVLEQNESHFMQPISKLAKLMVGVCIAISALMCFITFLLAHYSVRPILRLQKATEAITEGRGLHTRRKHRRRGFHFHDYRRDKGPAAMAATAALATGASTTTTSGAPPSSSLSISQISHTPAITPPPNAGASQQAKANSQLCHRTSCSRPESYVFHNFSSGSIISGGENRSGQGSEGFLDSSPATDISIDADYSHTPPLPAIVPTKGIFYDELTELTEAFNTMTEELDKQYAHLEDRVRARTKELEIAKIQADSARQQAEAANEAKTVFIANISHELRTPLNGILGMTSIAMAEKESKKIQSSLELIFRSGELLLHILTQLLTFSKNQLDKSKPQKKNFMIIEVASQIKSIFDKTAKDQDVDLVIQIKPNLSREMILLGDSNRIIQVVMNLVSNSLKFTPENGTVKVIIKVLGEYDRTRSKAAKYEHVYVKGLEEAPEDRVPHHPKTLRARFSSSSNLSLKSASEYSIATLTPAQYHSELAEAYNFDHSEKQYFDEEEDTFIGKEMPDSSVVRRFHECYKFKDTRRYWVLRMSVSDTGTGIDDSLQEKIFEAFVQGDQTLSRSHGGTGLGLSICKQFARLMHGTLTLKSRVNEGSTFTFTIPLPQVGEIILGEDERMLLYDDEFNPQHPRSKKVSFADEQKSDGDYGHVVATGARMAADSFVKADLITRASTGTARSRMSNEVPGSVSSDEDDENSSSSSMPSEVADPAKAKLRFLVVEDNLVNQEVVKRMMKLEGYTEVTLACDGYEAIDLVKRAEISGKPFDLVLMDVQMPKMDGISATRILRHDMAYPGPIVALTAFADKSNEDECTEVGMSGFLSKPVRRSLLRGIIERFCGDKVVQDDEQSRTDTENDDTDTETSQLTS</sequence>
<dbReference type="GO" id="GO:0009927">
    <property type="term" value="F:histidine phosphotransfer kinase activity"/>
    <property type="evidence" value="ECO:0007669"/>
    <property type="project" value="TreeGrafter"/>
</dbReference>
<dbReference type="InterPro" id="IPR003661">
    <property type="entry name" value="HisK_dim/P_dom"/>
</dbReference>
<dbReference type="Gene3D" id="1.10.287.130">
    <property type="match status" value="1"/>
</dbReference>
<keyword evidence="7" id="KW-0547">Nucleotide-binding</keyword>
<dbReference type="Pfam" id="PF02518">
    <property type="entry name" value="HATPase_c"/>
    <property type="match status" value="1"/>
</dbReference>
<evidence type="ECO:0000256" key="1">
    <source>
        <dbReference type="ARBA" id="ARBA00000085"/>
    </source>
</evidence>
<keyword evidence="8" id="KW-0418">Kinase</keyword>
<dbReference type="SUPFAM" id="SSF52172">
    <property type="entry name" value="CheY-like"/>
    <property type="match status" value="1"/>
</dbReference>
<dbReference type="Proteomes" id="UP000662931">
    <property type="component" value="Chromosome 4"/>
</dbReference>
<dbReference type="InterPro" id="IPR004358">
    <property type="entry name" value="Sig_transdc_His_kin-like_C"/>
</dbReference>
<dbReference type="EC" id="2.7.13.3" evidence="3"/>
<dbReference type="GeneID" id="62197903"/>
<proteinExistence type="predicted"/>
<keyword evidence="11" id="KW-0902">Two-component regulatory system</keyword>
<evidence type="ECO:0000256" key="9">
    <source>
        <dbReference type="ARBA" id="ARBA00022840"/>
    </source>
</evidence>
<dbReference type="CDD" id="cd00082">
    <property type="entry name" value="HisKA"/>
    <property type="match status" value="1"/>
</dbReference>
<dbReference type="SMART" id="SM00448">
    <property type="entry name" value="REC"/>
    <property type="match status" value="1"/>
</dbReference>
<dbReference type="SUPFAM" id="SSF47384">
    <property type="entry name" value="Homodimeric domain of signal transducing histidine kinase"/>
    <property type="match status" value="1"/>
</dbReference>
<dbReference type="Pfam" id="PF00512">
    <property type="entry name" value="HisKA"/>
    <property type="match status" value="1"/>
</dbReference>
<evidence type="ECO:0000259" key="18">
    <source>
        <dbReference type="PROSITE" id="PS50110"/>
    </source>
</evidence>
<feature type="region of interest" description="Disordered" evidence="15">
    <location>
        <begin position="1020"/>
        <end position="1053"/>
    </location>
</feature>
<evidence type="ECO:0000256" key="11">
    <source>
        <dbReference type="ARBA" id="ARBA00023012"/>
    </source>
</evidence>
<evidence type="ECO:0000256" key="10">
    <source>
        <dbReference type="ARBA" id="ARBA00022989"/>
    </source>
</evidence>
<organism evidence="20 21">
    <name type="scientific">Eeniella nana</name>
    <name type="common">Yeast</name>
    <name type="synonym">Brettanomyces nanus</name>
    <dbReference type="NCBI Taxonomy" id="13502"/>
    <lineage>
        <taxon>Eukaryota</taxon>
        <taxon>Fungi</taxon>
        <taxon>Dikarya</taxon>
        <taxon>Ascomycota</taxon>
        <taxon>Saccharomycotina</taxon>
        <taxon>Pichiomycetes</taxon>
        <taxon>Pichiales</taxon>
        <taxon>Pichiaceae</taxon>
        <taxon>Brettanomyces</taxon>
    </lineage>
</organism>
<dbReference type="GO" id="GO:0005524">
    <property type="term" value="F:ATP binding"/>
    <property type="evidence" value="ECO:0007669"/>
    <property type="project" value="UniProtKB-KW"/>
</dbReference>
<accession>A0A875RQI7</accession>
<dbReference type="GO" id="GO:1900445">
    <property type="term" value="P:positive regulation of filamentous growth of a population of unicellular organisms in response to biotic stimulus"/>
    <property type="evidence" value="ECO:0007669"/>
    <property type="project" value="UniProtKB-ARBA"/>
</dbReference>
<dbReference type="PROSITE" id="PS50109">
    <property type="entry name" value="HIS_KIN"/>
    <property type="match status" value="1"/>
</dbReference>
<feature type="modified residue" description="4-aspartylphosphate" evidence="14">
    <location>
        <position position="1116"/>
    </location>
</feature>
<dbReference type="GO" id="GO:0036180">
    <property type="term" value="P:filamentous growth of a population of unicellular organisms in response to biotic stimulus"/>
    <property type="evidence" value="ECO:0007669"/>
    <property type="project" value="UniProtKB-ARBA"/>
</dbReference>
<dbReference type="KEGG" id="bnn:FOA43_004503"/>
<evidence type="ECO:0000256" key="3">
    <source>
        <dbReference type="ARBA" id="ARBA00012438"/>
    </source>
</evidence>
<dbReference type="InterPro" id="IPR011006">
    <property type="entry name" value="CheY-like_superfamily"/>
</dbReference>
<dbReference type="RefSeq" id="XP_038780665.1">
    <property type="nucleotide sequence ID" value="XM_038924737.1"/>
</dbReference>
<feature type="compositionally biased region" description="Basic and acidic residues" evidence="15">
    <location>
        <begin position="1187"/>
        <end position="1197"/>
    </location>
</feature>
<dbReference type="FunFam" id="1.10.287.130:FF:000004">
    <property type="entry name" value="Ethylene receptor 1"/>
    <property type="match status" value="1"/>
</dbReference>
<keyword evidence="6 16" id="KW-0812">Transmembrane</keyword>
<evidence type="ECO:0000256" key="7">
    <source>
        <dbReference type="ARBA" id="ARBA00022741"/>
    </source>
</evidence>
<feature type="region of interest" description="Disordered" evidence="15">
    <location>
        <begin position="1187"/>
        <end position="1211"/>
    </location>
</feature>